<keyword evidence="2" id="KW-1133">Transmembrane helix</keyword>
<reference evidence="5" key="1">
    <citation type="submission" date="2017-06" db="EMBL/GenBank/DDBJ databases">
        <authorList>
            <person name="Varghese N."/>
            <person name="Submissions S."/>
        </authorList>
    </citation>
    <scope>NUCLEOTIDE SEQUENCE [LARGE SCALE GENOMIC DNA]</scope>
    <source>
        <strain evidence="5">DSM 137</strain>
    </source>
</reference>
<proteinExistence type="predicted"/>
<gene>
    <name evidence="4" type="ORF">SAMN06265338_105210</name>
</gene>
<sequence length="260" mass="27166">MRQAWPSPARQALAWLIMGVLLTFATLAQAQNLKFPELTGRVVDQANVLSPDSRRAVESKLADLENRSSIQFVVATLASLQDQDIETFANLLFRKWGLGEKTKNNGVLLLVAPKERKVRIEVGYGLEGVLTDALSKLIIVNGVAPRFKAGDFAGGIDRGVDDVISILTTDTSEWQKKPDLRQDSPDSLFNAILPFLIVALVILIIWQSRRGGGGGGPFIVMGGPGGSSGGGGWGGSSGGGDSGFSGGGGSSGGGGASGDW</sequence>
<name>A0A212RMH8_RHOAC</name>
<keyword evidence="2" id="KW-0472">Membrane</keyword>
<accession>A0A212RMH8</accession>
<dbReference type="AlphaFoldDB" id="A0A212RMH8"/>
<evidence type="ECO:0000313" key="5">
    <source>
        <dbReference type="Proteomes" id="UP000198418"/>
    </source>
</evidence>
<dbReference type="Pfam" id="PF04536">
    <property type="entry name" value="TPM_phosphatase"/>
    <property type="match status" value="1"/>
</dbReference>
<evidence type="ECO:0000256" key="2">
    <source>
        <dbReference type="SAM" id="Phobius"/>
    </source>
</evidence>
<dbReference type="PANTHER" id="PTHR30373:SF2">
    <property type="entry name" value="UPF0603 PROTEIN YGCG"/>
    <property type="match status" value="1"/>
</dbReference>
<dbReference type="EMBL" id="FYDG01000005">
    <property type="protein sequence ID" value="SNB73754.1"/>
    <property type="molecule type" value="Genomic_DNA"/>
</dbReference>
<feature type="region of interest" description="Disordered" evidence="1">
    <location>
        <begin position="229"/>
        <end position="260"/>
    </location>
</feature>
<keyword evidence="5" id="KW-1185">Reference proteome</keyword>
<feature type="transmembrane region" description="Helical" evidence="2">
    <location>
        <begin position="188"/>
        <end position="206"/>
    </location>
</feature>
<feature type="domain" description="TPM" evidence="3">
    <location>
        <begin position="42"/>
        <end position="164"/>
    </location>
</feature>
<organism evidence="4 5">
    <name type="scientific">Rhodoblastus acidophilus</name>
    <name type="common">Rhodopseudomonas acidophila</name>
    <dbReference type="NCBI Taxonomy" id="1074"/>
    <lineage>
        <taxon>Bacteria</taxon>
        <taxon>Pseudomonadati</taxon>
        <taxon>Pseudomonadota</taxon>
        <taxon>Alphaproteobacteria</taxon>
        <taxon>Hyphomicrobiales</taxon>
        <taxon>Rhodoblastaceae</taxon>
        <taxon>Rhodoblastus</taxon>
    </lineage>
</organism>
<dbReference type="InterPro" id="IPR007621">
    <property type="entry name" value="TPM_dom"/>
</dbReference>
<evidence type="ECO:0000256" key="1">
    <source>
        <dbReference type="SAM" id="MobiDB-lite"/>
    </source>
</evidence>
<dbReference type="Gene3D" id="3.10.310.50">
    <property type="match status" value="1"/>
</dbReference>
<evidence type="ECO:0000259" key="3">
    <source>
        <dbReference type="Pfam" id="PF04536"/>
    </source>
</evidence>
<dbReference type="Proteomes" id="UP000198418">
    <property type="component" value="Unassembled WGS sequence"/>
</dbReference>
<protein>
    <recommendedName>
        <fullName evidence="3">TPM domain-containing protein</fullName>
    </recommendedName>
</protein>
<keyword evidence="2" id="KW-0812">Transmembrane</keyword>
<evidence type="ECO:0000313" key="4">
    <source>
        <dbReference type="EMBL" id="SNB73754.1"/>
    </source>
</evidence>
<dbReference type="RefSeq" id="WP_088520979.1">
    <property type="nucleotide sequence ID" value="NZ_FYDG01000005.1"/>
</dbReference>
<dbReference type="PANTHER" id="PTHR30373">
    <property type="entry name" value="UPF0603 PROTEIN YGCG"/>
    <property type="match status" value="1"/>
</dbReference>